<organism evidence="2 3">
    <name type="scientific">Dictyobacter arantiisoli</name>
    <dbReference type="NCBI Taxonomy" id="2014874"/>
    <lineage>
        <taxon>Bacteria</taxon>
        <taxon>Bacillati</taxon>
        <taxon>Chloroflexota</taxon>
        <taxon>Ktedonobacteria</taxon>
        <taxon>Ktedonobacterales</taxon>
        <taxon>Dictyobacteraceae</taxon>
        <taxon>Dictyobacter</taxon>
    </lineage>
</organism>
<dbReference type="RefSeq" id="WP_149404453.1">
    <property type="nucleotide sequence ID" value="NZ_BIXY01000129.1"/>
</dbReference>
<dbReference type="Proteomes" id="UP000322530">
    <property type="component" value="Unassembled WGS sequence"/>
</dbReference>
<comment type="caution">
    <text evidence="2">The sequence shown here is derived from an EMBL/GenBank/DDBJ whole genome shotgun (WGS) entry which is preliminary data.</text>
</comment>
<evidence type="ECO:0000313" key="2">
    <source>
        <dbReference type="EMBL" id="GCF11632.1"/>
    </source>
</evidence>
<evidence type="ECO:0000259" key="1">
    <source>
        <dbReference type="Pfam" id="PF00561"/>
    </source>
</evidence>
<feature type="domain" description="AB hydrolase-1" evidence="1">
    <location>
        <begin position="20"/>
        <end position="134"/>
    </location>
</feature>
<dbReference type="InterPro" id="IPR050471">
    <property type="entry name" value="AB_hydrolase"/>
</dbReference>
<protein>
    <recommendedName>
        <fullName evidence="1">AB hydrolase-1 domain-containing protein</fullName>
    </recommendedName>
</protein>
<dbReference type="OrthoDB" id="9775557at2"/>
<gene>
    <name evidence="2" type="ORF">KDI_51960</name>
</gene>
<dbReference type="AlphaFoldDB" id="A0A5A5TK24"/>
<dbReference type="PANTHER" id="PTHR43433">
    <property type="entry name" value="HYDROLASE, ALPHA/BETA FOLD FAMILY PROTEIN"/>
    <property type="match status" value="1"/>
</dbReference>
<dbReference type="InterPro" id="IPR000073">
    <property type="entry name" value="AB_hydrolase_1"/>
</dbReference>
<accession>A0A5A5TK24</accession>
<proteinExistence type="predicted"/>
<dbReference type="SUPFAM" id="SSF53474">
    <property type="entry name" value="alpha/beta-Hydrolases"/>
    <property type="match status" value="1"/>
</dbReference>
<dbReference type="PANTHER" id="PTHR43433:SF5">
    <property type="entry name" value="AB HYDROLASE-1 DOMAIN-CONTAINING PROTEIN"/>
    <property type="match status" value="1"/>
</dbReference>
<dbReference type="EMBL" id="BIXY01000129">
    <property type="protein sequence ID" value="GCF11632.1"/>
    <property type="molecule type" value="Genomic_DNA"/>
</dbReference>
<dbReference type="InterPro" id="IPR029058">
    <property type="entry name" value="AB_hydrolase_fold"/>
</dbReference>
<keyword evidence="3" id="KW-1185">Reference proteome</keyword>
<evidence type="ECO:0000313" key="3">
    <source>
        <dbReference type="Proteomes" id="UP000322530"/>
    </source>
</evidence>
<name>A0A5A5TK24_9CHLR</name>
<sequence length="257" mass="29134">MFLTASDGVKIAYDVQGEGPALLLLQGFDEMRQQWQELGYVERLRQHFQVITLDRRGIGESDCPTDPKAYSPEKMLADVYAVADACKAETFLVWGHSFGGTVALHLAAHSKRVKRAVVAGSFFGHIYFKERIEQITSDLRVLDKAWQEGTLRQLGLDNEDVRWVEQRHIPALIACWQALVSWPVIEPREIQCPLFVYAGSDDRRISRPLLERQEDIDDAGILLRIFEHMDHEQEISSVDIVYPPGEAFLLANASNPS</sequence>
<dbReference type="Pfam" id="PF00561">
    <property type="entry name" value="Abhydrolase_1"/>
    <property type="match status" value="1"/>
</dbReference>
<dbReference type="Gene3D" id="3.40.50.1820">
    <property type="entry name" value="alpha/beta hydrolase"/>
    <property type="match status" value="1"/>
</dbReference>
<reference evidence="2 3" key="1">
    <citation type="submission" date="2019-01" db="EMBL/GenBank/DDBJ databases">
        <title>Draft genome sequence of Dictyobacter sp. Uno17.</title>
        <authorList>
            <person name="Wang C.M."/>
            <person name="Zheng Y."/>
            <person name="Sakai Y."/>
            <person name="Abe K."/>
            <person name="Yokota A."/>
            <person name="Yabe S."/>
        </authorList>
    </citation>
    <scope>NUCLEOTIDE SEQUENCE [LARGE SCALE GENOMIC DNA]</scope>
    <source>
        <strain evidence="2 3">Uno17</strain>
    </source>
</reference>